<evidence type="ECO:0000259" key="8">
    <source>
        <dbReference type="Pfam" id="PF23144"/>
    </source>
</evidence>
<feature type="transmembrane region" description="Helical" evidence="7">
    <location>
        <begin position="153"/>
        <end position="178"/>
    </location>
</feature>
<dbReference type="InterPro" id="IPR057598">
    <property type="entry name" value="Fn3_PTPRU"/>
</dbReference>
<evidence type="ECO:0000313" key="9">
    <source>
        <dbReference type="EMBL" id="KAF6022924.1"/>
    </source>
</evidence>
<organism evidence="9 10">
    <name type="scientific">Bugula neritina</name>
    <name type="common">Brown bryozoan</name>
    <name type="synonym">Sertularia neritina</name>
    <dbReference type="NCBI Taxonomy" id="10212"/>
    <lineage>
        <taxon>Eukaryota</taxon>
        <taxon>Metazoa</taxon>
        <taxon>Spiralia</taxon>
        <taxon>Lophotrochozoa</taxon>
        <taxon>Bryozoa</taxon>
        <taxon>Gymnolaemata</taxon>
        <taxon>Cheilostomatida</taxon>
        <taxon>Flustrina</taxon>
        <taxon>Buguloidea</taxon>
        <taxon>Bugulidae</taxon>
        <taxon>Bugula</taxon>
    </lineage>
</organism>
<evidence type="ECO:0000256" key="3">
    <source>
        <dbReference type="ARBA" id="ARBA00022729"/>
    </source>
</evidence>
<name>A0A7J7JB80_BUGNE</name>
<evidence type="ECO:0000256" key="6">
    <source>
        <dbReference type="ARBA" id="ARBA00023180"/>
    </source>
</evidence>
<evidence type="ECO:0000256" key="4">
    <source>
        <dbReference type="ARBA" id="ARBA00022989"/>
    </source>
</evidence>
<dbReference type="AlphaFoldDB" id="A0A7J7JB80"/>
<evidence type="ECO:0000256" key="1">
    <source>
        <dbReference type="ARBA" id="ARBA00004479"/>
    </source>
</evidence>
<sequence>MVAELFHNYSFFNQLLKLPVVLINDNFNPDCILCIIYRSYLILVQRKNRSKRAVSSSNCIPPSDSQSVSRSSLTLTGSCYITAEILANDTKFSTHVGYEFTVGDGKSYNGYTNKNLIFATDYDVWMAVTWVPDGSEDEYVKLLGEGHSFKDSFIVIGLSAALSLTSIVAVVFGGISFLQRRKIASMKDPSLSTPTANDGNNGSAYEVPSTTIMPAITACQPTYINTTFEKEEPVNYEVLQLDQPADSDHVYAAVSN</sequence>
<proteinExistence type="predicted"/>
<comment type="caution">
    <text evidence="9">The sequence shown here is derived from an EMBL/GenBank/DDBJ whole genome shotgun (WGS) entry which is preliminary data.</text>
</comment>
<feature type="domain" description="Receptor-type tyrosine-protein phosphatase U-like Fn3" evidence="8">
    <location>
        <begin position="41"/>
        <end position="126"/>
    </location>
</feature>
<dbReference type="Pfam" id="PF23144">
    <property type="entry name" value="Fn3_PTPRU"/>
    <property type="match status" value="1"/>
</dbReference>
<accession>A0A7J7JB80</accession>
<comment type="subcellular location">
    <subcellularLocation>
        <location evidence="1">Membrane</location>
        <topology evidence="1">Single-pass type I membrane protein</topology>
    </subcellularLocation>
</comment>
<evidence type="ECO:0000256" key="2">
    <source>
        <dbReference type="ARBA" id="ARBA00022692"/>
    </source>
</evidence>
<dbReference type="GO" id="GO:0016020">
    <property type="term" value="C:membrane"/>
    <property type="evidence" value="ECO:0007669"/>
    <property type="project" value="UniProtKB-SubCell"/>
</dbReference>
<keyword evidence="2 7" id="KW-0812">Transmembrane</keyword>
<keyword evidence="3" id="KW-0732">Signal</keyword>
<evidence type="ECO:0000313" key="10">
    <source>
        <dbReference type="Proteomes" id="UP000593567"/>
    </source>
</evidence>
<dbReference type="OrthoDB" id="9943809at2759"/>
<keyword evidence="6" id="KW-0325">Glycoprotein</keyword>
<dbReference type="EMBL" id="VXIV02002787">
    <property type="protein sequence ID" value="KAF6022924.1"/>
    <property type="molecule type" value="Genomic_DNA"/>
</dbReference>
<dbReference type="Proteomes" id="UP000593567">
    <property type="component" value="Unassembled WGS sequence"/>
</dbReference>
<gene>
    <name evidence="9" type="ORF">EB796_018768</name>
</gene>
<protein>
    <recommendedName>
        <fullName evidence="8">Receptor-type tyrosine-protein phosphatase U-like Fn3 domain-containing protein</fullName>
    </recommendedName>
</protein>
<evidence type="ECO:0000256" key="7">
    <source>
        <dbReference type="SAM" id="Phobius"/>
    </source>
</evidence>
<keyword evidence="5 7" id="KW-0472">Membrane</keyword>
<keyword evidence="10" id="KW-1185">Reference proteome</keyword>
<reference evidence="9" key="1">
    <citation type="submission" date="2020-06" db="EMBL/GenBank/DDBJ databases">
        <title>Draft genome of Bugula neritina, a colonial animal packing powerful symbionts and potential medicines.</title>
        <authorList>
            <person name="Rayko M."/>
        </authorList>
    </citation>
    <scope>NUCLEOTIDE SEQUENCE [LARGE SCALE GENOMIC DNA]</scope>
    <source>
        <strain evidence="9">Kwan_BN1</strain>
    </source>
</reference>
<keyword evidence="4 7" id="KW-1133">Transmembrane helix</keyword>
<evidence type="ECO:0000256" key="5">
    <source>
        <dbReference type="ARBA" id="ARBA00023136"/>
    </source>
</evidence>